<dbReference type="AlphaFoldDB" id="A0A9P8I9B7"/>
<dbReference type="EMBL" id="JAGHQL010000087">
    <property type="protein sequence ID" value="KAH0539064.1"/>
    <property type="molecule type" value="Genomic_DNA"/>
</dbReference>
<evidence type="ECO:0000313" key="2">
    <source>
        <dbReference type="Proteomes" id="UP000698800"/>
    </source>
</evidence>
<name>A0A9P8I9B7_9PEZI</name>
<keyword evidence="2" id="KW-1185">Reference proteome</keyword>
<comment type="caution">
    <text evidence="1">The sequence shown here is derived from an EMBL/GenBank/DDBJ whole genome shotgun (WGS) entry which is preliminary data.</text>
</comment>
<organism evidence="1 2">
    <name type="scientific">Glutinoglossum americanum</name>
    <dbReference type="NCBI Taxonomy" id="1670608"/>
    <lineage>
        <taxon>Eukaryota</taxon>
        <taxon>Fungi</taxon>
        <taxon>Dikarya</taxon>
        <taxon>Ascomycota</taxon>
        <taxon>Pezizomycotina</taxon>
        <taxon>Geoglossomycetes</taxon>
        <taxon>Geoglossales</taxon>
        <taxon>Geoglossaceae</taxon>
        <taxon>Glutinoglossum</taxon>
    </lineage>
</organism>
<proteinExistence type="predicted"/>
<accession>A0A9P8I9B7</accession>
<dbReference type="OrthoDB" id="4500473at2759"/>
<protein>
    <submittedName>
        <fullName evidence="1">Uncharacterized protein</fullName>
    </submittedName>
</protein>
<reference evidence="1" key="1">
    <citation type="submission" date="2021-03" db="EMBL/GenBank/DDBJ databases">
        <title>Comparative genomics and phylogenomic investigation of the class Geoglossomycetes provide insights into ecological specialization and systematics.</title>
        <authorList>
            <person name="Melie T."/>
            <person name="Pirro S."/>
            <person name="Miller A.N."/>
            <person name="Quandt A."/>
        </authorList>
    </citation>
    <scope>NUCLEOTIDE SEQUENCE</scope>
    <source>
        <strain evidence="1">GBOQ0MN5Z8</strain>
    </source>
</reference>
<evidence type="ECO:0000313" key="1">
    <source>
        <dbReference type="EMBL" id="KAH0539064.1"/>
    </source>
</evidence>
<gene>
    <name evidence="1" type="ORF">FGG08_004362</name>
</gene>
<sequence length="379" mass="42265">MTSVRDPTYLLAPNWTFRPRDPIALGNIVADPLRPQHALSKLAGALPKTDTATESNWRLATEKIRSFNVSIWTSLFQQLNFELGAKSQKMEKGKFVMNFLKTVYFTDDLSPGDIRERANEIRPAYMVTGLKIAKGFRLAHYDSSEHGFNAGGGGEVALEASIGGNANMGAKKSLSVGFESANDIIFAYQLMRIKPKGWEQNLTFETEGFHHKEALLRDGDEEEDEREVEVETDKATVDEVAKTQKDVTAVDLDDDQRAWLFRSDCFEGKGVKNWNMPKDLARFDLSHPPTQSSSTPTALTVKGFPPDQNSSEPFFTATLQPFRWLPIVPFSTKTPKFVSMGVHLVQPPLPANPENGLLCGATERKKIKPHKYSNKAGMI</sequence>
<dbReference type="Proteomes" id="UP000698800">
    <property type="component" value="Unassembled WGS sequence"/>
</dbReference>